<reference evidence="4" key="1">
    <citation type="submission" date="2017-04" db="EMBL/GenBank/DDBJ databases">
        <title>Function of individual gut microbiota members based on whole genome sequencing of pure cultures obtained from chicken caecum.</title>
        <authorList>
            <person name="Medvecky M."/>
            <person name="Cejkova D."/>
            <person name="Polansky O."/>
            <person name="Karasova D."/>
            <person name="Kubasova T."/>
            <person name="Cizek A."/>
            <person name="Rychlik I."/>
        </authorList>
    </citation>
    <scope>NUCLEOTIDE SEQUENCE [LARGE SCALE GENOMIC DNA]</scope>
    <source>
        <strain evidence="4">An90</strain>
    </source>
</reference>
<organism evidence="3 4">
    <name type="scientific">Alistipes onderdonkii</name>
    <dbReference type="NCBI Taxonomy" id="328813"/>
    <lineage>
        <taxon>Bacteria</taxon>
        <taxon>Pseudomonadati</taxon>
        <taxon>Bacteroidota</taxon>
        <taxon>Bacteroidia</taxon>
        <taxon>Bacteroidales</taxon>
        <taxon>Rikenellaceae</taxon>
        <taxon>Alistipes</taxon>
    </lineage>
</organism>
<dbReference type="Proteomes" id="UP000195772">
    <property type="component" value="Unassembled WGS sequence"/>
</dbReference>
<evidence type="ECO:0000313" key="5">
    <source>
        <dbReference type="Proteomes" id="UP000322940"/>
    </source>
</evidence>
<feature type="transmembrane region" description="Helical" evidence="1">
    <location>
        <begin position="12"/>
        <end position="30"/>
    </location>
</feature>
<dbReference type="Proteomes" id="UP000322940">
    <property type="component" value="Unassembled WGS sequence"/>
</dbReference>
<gene>
    <name evidence="3" type="ORF">B5G41_00955</name>
    <name evidence="2" type="ORF">F2Y10_08470</name>
</gene>
<proteinExistence type="predicted"/>
<dbReference type="RefSeq" id="WP_018695163.1">
    <property type="nucleotide sequence ID" value="NZ_AP025562.1"/>
</dbReference>
<dbReference type="EMBL" id="VVXH01000006">
    <property type="protein sequence ID" value="KAA2379071.1"/>
    <property type="molecule type" value="Genomic_DNA"/>
</dbReference>
<reference evidence="2 5" key="3">
    <citation type="journal article" date="2019" name="Nat. Med.">
        <title>A library of human gut bacterial isolates paired with longitudinal multiomics data enables mechanistic microbiome research.</title>
        <authorList>
            <person name="Poyet M."/>
            <person name="Groussin M."/>
            <person name="Gibbons S.M."/>
            <person name="Avila-Pacheco J."/>
            <person name="Jiang X."/>
            <person name="Kearney S.M."/>
            <person name="Perrotta A.R."/>
            <person name="Berdy B."/>
            <person name="Zhao S."/>
            <person name="Lieberman T.D."/>
            <person name="Swanson P.K."/>
            <person name="Smith M."/>
            <person name="Roesemann S."/>
            <person name="Alexander J.E."/>
            <person name="Rich S.A."/>
            <person name="Livny J."/>
            <person name="Vlamakis H."/>
            <person name="Clish C."/>
            <person name="Bullock K."/>
            <person name="Deik A."/>
            <person name="Scott J."/>
            <person name="Pierce K.A."/>
            <person name="Xavier R.J."/>
            <person name="Alm E.J."/>
        </authorList>
    </citation>
    <scope>NUCLEOTIDE SEQUENCE [LARGE SCALE GENOMIC DNA]</scope>
    <source>
        <strain evidence="2 5">BIOML-A266</strain>
    </source>
</reference>
<protein>
    <submittedName>
        <fullName evidence="3">Uncharacterized protein</fullName>
    </submittedName>
</protein>
<keyword evidence="1" id="KW-0812">Transmembrane</keyword>
<evidence type="ECO:0000313" key="3">
    <source>
        <dbReference type="EMBL" id="OUN04908.1"/>
    </source>
</evidence>
<keyword evidence="1" id="KW-0472">Membrane</keyword>
<feature type="transmembrane region" description="Helical" evidence="1">
    <location>
        <begin position="37"/>
        <end position="57"/>
    </location>
</feature>
<comment type="caution">
    <text evidence="3">The sequence shown here is derived from an EMBL/GenBank/DDBJ whole genome shotgun (WGS) entry which is preliminary data.</text>
</comment>
<evidence type="ECO:0000313" key="4">
    <source>
        <dbReference type="Proteomes" id="UP000195772"/>
    </source>
</evidence>
<accession>A0A1Y3R2Y1</accession>
<dbReference type="eggNOG" id="ENOG5033IHI">
    <property type="taxonomic scope" value="Bacteria"/>
</dbReference>
<evidence type="ECO:0000313" key="2">
    <source>
        <dbReference type="EMBL" id="KAA2379071.1"/>
    </source>
</evidence>
<reference evidence="3" key="2">
    <citation type="journal article" date="2018" name="BMC Genomics">
        <title>Whole genome sequencing and function prediction of 133 gut anaerobes isolated from chicken caecum in pure cultures.</title>
        <authorList>
            <person name="Medvecky M."/>
            <person name="Cejkova D."/>
            <person name="Polansky O."/>
            <person name="Karasova D."/>
            <person name="Kubasova T."/>
            <person name="Cizek A."/>
            <person name="Rychlik I."/>
        </authorList>
    </citation>
    <scope>NUCLEOTIDE SEQUENCE</scope>
    <source>
        <strain evidence="3">An90</strain>
    </source>
</reference>
<feature type="transmembrane region" description="Helical" evidence="1">
    <location>
        <begin position="77"/>
        <end position="98"/>
    </location>
</feature>
<dbReference type="AlphaFoldDB" id="A0A1Y3R2Y1"/>
<dbReference type="EMBL" id="NFHB01000001">
    <property type="protein sequence ID" value="OUN04908.1"/>
    <property type="molecule type" value="Genomic_DNA"/>
</dbReference>
<name>A0A1Y3R2Y1_9BACT</name>
<dbReference type="OrthoDB" id="1001678at2"/>
<sequence>MYQLFFEGGSYQMSLLTAELICMLFAAWKAPAWVKEIGLLALVSGIFLQILSMYHAFDVIQQAGDISPTLLLGGFKVSFITIMYGMLIYGASLVIRMLQKPKI</sequence>
<keyword evidence="1" id="KW-1133">Transmembrane helix</keyword>
<evidence type="ECO:0000256" key="1">
    <source>
        <dbReference type="SAM" id="Phobius"/>
    </source>
</evidence>